<dbReference type="InParanoid" id="A0A0V0QQQ2"/>
<dbReference type="EMBL" id="LDAU01000114">
    <property type="protein sequence ID" value="KRX04607.1"/>
    <property type="molecule type" value="Genomic_DNA"/>
</dbReference>
<dbReference type="AlphaFoldDB" id="A0A0V0QQQ2"/>
<evidence type="ECO:0000313" key="1">
    <source>
        <dbReference type="EMBL" id="KRX04607.1"/>
    </source>
</evidence>
<dbReference type="Proteomes" id="UP000054937">
    <property type="component" value="Unassembled WGS sequence"/>
</dbReference>
<protein>
    <submittedName>
        <fullName evidence="1">Uncharacterized protein</fullName>
    </submittedName>
</protein>
<proteinExistence type="predicted"/>
<gene>
    <name evidence="1" type="ORF">PPERSA_04422</name>
</gene>
<sequence>MDKENLYREIRDMHLQVCPREHHHRDYKIDEICIDRNCQQQYDPICSVCKFERHKHCQVQQLKVFLLDISNDSFKRVKALSDFSDEQVYQTGFLMEKLVEEIRQIHKMTHSLLNNVEQMHKIYVNLQFDDTPEKNTVKFILSDIISNQKDLDNVSFHLKKLRGLVKSDREKRTFINDEFQQHNQKNDILYNAKTILEQMHRNNAQMTYLLKLDLEVSDPKKISKKWIERYNLEKNQNLSNVQISLSQNQNDILSEIENLRKQTEHHSKYKQNFGYNSAIYGITMQVCCSYCI</sequence>
<evidence type="ECO:0000313" key="2">
    <source>
        <dbReference type="Proteomes" id="UP000054937"/>
    </source>
</evidence>
<accession>A0A0V0QQQ2</accession>
<reference evidence="1 2" key="1">
    <citation type="journal article" date="2015" name="Sci. Rep.">
        <title>Genome of the facultative scuticociliatosis pathogen Pseudocohnilembus persalinus provides insight into its virulence through horizontal gene transfer.</title>
        <authorList>
            <person name="Xiong J."/>
            <person name="Wang G."/>
            <person name="Cheng J."/>
            <person name="Tian M."/>
            <person name="Pan X."/>
            <person name="Warren A."/>
            <person name="Jiang C."/>
            <person name="Yuan D."/>
            <person name="Miao W."/>
        </authorList>
    </citation>
    <scope>NUCLEOTIDE SEQUENCE [LARGE SCALE GENOMIC DNA]</scope>
    <source>
        <strain evidence="1">36N120E</strain>
    </source>
</reference>
<keyword evidence="2" id="KW-1185">Reference proteome</keyword>
<comment type="caution">
    <text evidence="1">The sequence shown here is derived from an EMBL/GenBank/DDBJ whole genome shotgun (WGS) entry which is preliminary data.</text>
</comment>
<name>A0A0V0QQQ2_PSEPJ</name>
<organism evidence="1 2">
    <name type="scientific">Pseudocohnilembus persalinus</name>
    <name type="common">Ciliate</name>
    <dbReference type="NCBI Taxonomy" id="266149"/>
    <lineage>
        <taxon>Eukaryota</taxon>
        <taxon>Sar</taxon>
        <taxon>Alveolata</taxon>
        <taxon>Ciliophora</taxon>
        <taxon>Intramacronucleata</taxon>
        <taxon>Oligohymenophorea</taxon>
        <taxon>Scuticociliatia</taxon>
        <taxon>Philasterida</taxon>
        <taxon>Pseudocohnilembidae</taxon>
        <taxon>Pseudocohnilembus</taxon>
    </lineage>
</organism>